<feature type="domain" description="DUF8128" evidence="3">
    <location>
        <begin position="172"/>
        <end position="452"/>
    </location>
</feature>
<reference evidence="5" key="1">
    <citation type="submission" date="2017-09" db="EMBL/GenBank/DDBJ databases">
        <title>Depth-based differentiation of microbial function through sediment-hosted aquifers and enrichment of novel symbionts in the deep terrestrial subsurface.</title>
        <authorList>
            <person name="Probst A.J."/>
            <person name="Ladd B."/>
            <person name="Jarett J.K."/>
            <person name="Geller-Mcgrath D.E."/>
            <person name="Sieber C.M.K."/>
            <person name="Emerson J.B."/>
            <person name="Anantharaman K."/>
            <person name="Thomas B.C."/>
            <person name="Malmstrom R."/>
            <person name="Stieglmeier M."/>
            <person name="Klingl A."/>
            <person name="Woyke T."/>
            <person name="Ryan C.M."/>
            <person name="Banfield J.F."/>
        </authorList>
    </citation>
    <scope>NUCLEOTIDE SEQUENCE [LARGE SCALE GENOMIC DNA]</scope>
</reference>
<dbReference type="PANTHER" id="PTHR30121">
    <property type="entry name" value="UNCHARACTERIZED PROTEIN YJGR-RELATED"/>
    <property type="match status" value="1"/>
</dbReference>
<name>A0A2M7TKG8_UNCKA</name>
<comment type="caution">
    <text evidence="4">The sequence shown here is derived from an EMBL/GenBank/DDBJ whole genome shotgun (WGS) entry which is preliminary data.</text>
</comment>
<accession>A0A2M7TKG8</accession>
<feature type="compositionally biased region" description="Basic and acidic residues" evidence="1">
    <location>
        <begin position="74"/>
        <end position="86"/>
    </location>
</feature>
<dbReference type="SUPFAM" id="SSF52540">
    <property type="entry name" value="P-loop containing nucleoside triphosphate hydrolases"/>
    <property type="match status" value="1"/>
</dbReference>
<dbReference type="CDD" id="cd01127">
    <property type="entry name" value="TrwB_TraG_TraD_VirD4"/>
    <property type="match status" value="1"/>
</dbReference>
<protein>
    <submittedName>
        <fullName evidence="4">Uncharacterized protein</fullName>
    </submittedName>
</protein>
<evidence type="ECO:0000259" key="2">
    <source>
        <dbReference type="Pfam" id="PF12696"/>
    </source>
</evidence>
<evidence type="ECO:0000256" key="1">
    <source>
        <dbReference type="SAM" id="MobiDB-lite"/>
    </source>
</evidence>
<evidence type="ECO:0000313" key="5">
    <source>
        <dbReference type="Proteomes" id="UP000228920"/>
    </source>
</evidence>
<dbReference type="Pfam" id="PF26449">
    <property type="entry name" value="DUF8128"/>
    <property type="match status" value="1"/>
</dbReference>
<evidence type="ECO:0000259" key="3">
    <source>
        <dbReference type="Pfam" id="PF26449"/>
    </source>
</evidence>
<evidence type="ECO:0000313" key="4">
    <source>
        <dbReference type="EMBL" id="PIZ47290.1"/>
    </source>
</evidence>
<feature type="domain" description="TraD/TraG TraM recognition site" evidence="2">
    <location>
        <begin position="745"/>
        <end position="803"/>
    </location>
</feature>
<feature type="compositionally biased region" description="Polar residues" evidence="1">
    <location>
        <begin position="1"/>
        <end position="19"/>
    </location>
</feature>
<proteinExistence type="predicted"/>
<dbReference type="InterPro" id="IPR058441">
    <property type="entry name" value="DUF8128"/>
</dbReference>
<dbReference type="Gene3D" id="3.40.50.300">
    <property type="entry name" value="P-loop containing nucleotide triphosphate hydrolases"/>
    <property type="match status" value="2"/>
</dbReference>
<organism evidence="4 5">
    <name type="scientific">candidate division WWE3 bacterium CG_4_10_14_0_2_um_filter_41_14</name>
    <dbReference type="NCBI Taxonomy" id="1975072"/>
    <lineage>
        <taxon>Bacteria</taxon>
        <taxon>Katanobacteria</taxon>
    </lineage>
</organism>
<dbReference type="PANTHER" id="PTHR30121:SF6">
    <property type="entry name" value="SLR6007 PROTEIN"/>
    <property type="match status" value="1"/>
</dbReference>
<dbReference type="Pfam" id="PF12696">
    <property type="entry name" value="TraG-D_C"/>
    <property type="match status" value="1"/>
</dbReference>
<dbReference type="EMBL" id="PFNL01000055">
    <property type="protein sequence ID" value="PIZ47290.1"/>
    <property type="molecule type" value="Genomic_DNA"/>
</dbReference>
<feature type="region of interest" description="Disordered" evidence="1">
    <location>
        <begin position="1"/>
        <end position="22"/>
    </location>
</feature>
<dbReference type="InterPro" id="IPR032689">
    <property type="entry name" value="TraG-D_C"/>
</dbReference>
<dbReference type="AlphaFoldDB" id="A0A2M7TKG8"/>
<dbReference type="InterPro" id="IPR051162">
    <property type="entry name" value="T4SS_component"/>
</dbReference>
<gene>
    <name evidence="4" type="ORF">COY32_01895</name>
</gene>
<dbReference type="Proteomes" id="UP000228920">
    <property type="component" value="Unassembled WGS sequence"/>
</dbReference>
<sequence>MPTDNPMPQQFLNTTSTRPMSIEESRKRIQSLVNAGKKVTNHSDIVPDHVEPRVVGLARGVDQRVPTSFTPSQLRDDVPAEKKPEDPQYEQKTPSIQTKEAPLMPPSTSAVEPVTDAKVEPAYPFNDARYWNHVWSEMYEDKLLTTEPARIGSEKKVVLLVSLPQDNEIEIAAAEQMFASLTGLTNKPNKVFNVAVGLFPQTEILFKNPTDSISFEISANEERISFQVVVAKKWADYVERQIHGAYPDAEISEADETTLFPEQGSVHVHEFELKGKVFYPIRMYDEFEVDTLNALTSVVSKLTGDERVVLQVVTQPADDVWRKRGQHFVQLAQSPATDGQKKASIDPAVLEAVTKKVSRAGYRIVIRVIVCAPNDEASQIIMQNILGSFDQYSLPHLAIFEDKPVKLNPQNVATILNRSFPQWGNYPVLNTTELATVFHFPSIEVKTPRIAWLRTRTSAPPTNIPKEGLFLGKSEFRNSVIDVHILRSDRRRHMYTIGQTGSGKSEFLKHMAYQDIINGEGLAFIDPHGETVEDLLAMVPKERAEDVVYFNPSDYDRPMGINILEADTEEQKHQAINSFISLLYKLYDPNRTGMVGPQLERAVRNVMLTAMSEPGNTLIEVLKLLTNPKFAEKKIPLIDDPMVKSYWTEQIAQTSDAQKSETLGYFVSKFDRFVTEKLMRNIIGQSRSAFKFRDIMDNKKIFLANLSKGKIGEENSTFLGLLLVPRILVAAMSRAELKPEDRKDFYLYVDEFQNFSTPDFAEILAEARKYRLNLIVANQYIAQIQEDIRNAVFGNVGTMCSFRIGADDAEYMEKQFDPVFSQRDLINLGIGEVSTRLLIEGQPSRPFSFKTDWEIIKNLPRNEKVGEVIKEISRLKYGRDRRVIESEIAVRAEF</sequence>
<feature type="region of interest" description="Disordered" evidence="1">
    <location>
        <begin position="61"/>
        <end position="111"/>
    </location>
</feature>
<dbReference type="InterPro" id="IPR027417">
    <property type="entry name" value="P-loop_NTPase"/>
</dbReference>